<feature type="compositionally biased region" description="Polar residues" evidence="1">
    <location>
        <begin position="196"/>
        <end position="230"/>
    </location>
</feature>
<organism evidence="2 3">
    <name type="scientific">Funneliformis geosporum</name>
    <dbReference type="NCBI Taxonomy" id="1117311"/>
    <lineage>
        <taxon>Eukaryota</taxon>
        <taxon>Fungi</taxon>
        <taxon>Fungi incertae sedis</taxon>
        <taxon>Mucoromycota</taxon>
        <taxon>Glomeromycotina</taxon>
        <taxon>Glomeromycetes</taxon>
        <taxon>Glomerales</taxon>
        <taxon>Glomeraceae</taxon>
        <taxon>Funneliformis</taxon>
    </lineage>
</organism>
<feature type="compositionally biased region" description="Polar residues" evidence="1">
    <location>
        <begin position="309"/>
        <end position="318"/>
    </location>
</feature>
<feature type="compositionally biased region" description="Low complexity" evidence="1">
    <location>
        <begin position="75"/>
        <end position="85"/>
    </location>
</feature>
<feature type="compositionally biased region" description="Low complexity" evidence="1">
    <location>
        <begin position="331"/>
        <end position="367"/>
    </location>
</feature>
<proteinExistence type="predicted"/>
<evidence type="ECO:0000313" key="3">
    <source>
        <dbReference type="Proteomes" id="UP001153678"/>
    </source>
</evidence>
<reference evidence="2" key="1">
    <citation type="submission" date="2022-08" db="EMBL/GenBank/DDBJ databases">
        <authorList>
            <person name="Kallberg Y."/>
            <person name="Tangrot J."/>
            <person name="Rosling A."/>
        </authorList>
    </citation>
    <scope>NUCLEOTIDE SEQUENCE</scope>
    <source>
        <strain evidence="2">Wild A</strain>
    </source>
</reference>
<keyword evidence="3" id="KW-1185">Reference proteome</keyword>
<comment type="caution">
    <text evidence="2">The sequence shown here is derived from an EMBL/GenBank/DDBJ whole genome shotgun (WGS) entry which is preliminary data.</text>
</comment>
<dbReference type="Proteomes" id="UP001153678">
    <property type="component" value="Unassembled WGS sequence"/>
</dbReference>
<dbReference type="AlphaFoldDB" id="A0A9W4SEJ8"/>
<sequence length="713" mass="78391">MSPIANTSNPYNHTINPTGISSITNGFDPAGISFGPAGNNFDPTRFSSDTAVVPSEPTIISSSSHNGVFPNPKKVSSSTVVPSGSAGLPSNKVASSSGSSGKTGNPKVESEIHNLSKGKLPEKLVHTQNTVKIQANNNLLLKQSCSKDSTNKVFATRRPNKLRKIQPKPPQGIIKLVNNSERFITKVTAPQAMKVSEQQTTKITEQPSMKVSEQQTTKITEQPSMKVTEQQVKERQHQKSETSVQESDNNENSNMRLPTIQELGVFDDGPPLYRPIATYPISMKVRQELFENMQLSQIRDVPLHYATNKTSESQSTVWTKIPRPTSPPLPSKTSISTTSPSTSSSSQTSISTTSPSTSSSSQITSLSQVGTASPLPESSFSKLNVTSTESSGKMFTSSSTSMKQKTTEPLQRGTITLPPLVLTGSYPDYSKPSKVSSELTFSISDQVIHPLQPGLNASWNRSIFPSMQTPNEPINLNDDYVTSVKPNECVNESDVTLCTDKNANVEIVHDLSQESTSTEKLATEKLRGSSSESARKSSSKKLNKKVPSSVSKSKTTFLTMSTSESESDSDHLPTQMTVEAVEEVKEVEEDNDELRDDIPEEVTSIRNSKKRYREHKNEFSTAIASSCGIKRAKKEKSEKEKREEKDEEEVVAPRRARPINDRRYQKPKKRITRNAARNAAREAALMALNPLPKPKNIWVRRGVPKNKINYKNH</sequence>
<feature type="compositionally biased region" description="Low complexity" evidence="1">
    <location>
        <begin position="387"/>
        <end position="404"/>
    </location>
</feature>
<name>A0A9W4SEJ8_9GLOM</name>
<feature type="compositionally biased region" description="Polar residues" evidence="1">
    <location>
        <begin position="368"/>
        <end position="386"/>
    </location>
</feature>
<feature type="region of interest" description="Disordered" evidence="1">
    <location>
        <begin position="510"/>
        <end position="575"/>
    </location>
</feature>
<accession>A0A9W4SEJ8</accession>
<gene>
    <name evidence="2" type="ORF">FWILDA_LOCUS2620</name>
</gene>
<feature type="region of interest" description="Disordered" evidence="1">
    <location>
        <begin position="196"/>
        <end position="255"/>
    </location>
</feature>
<feature type="compositionally biased region" description="Basic and acidic residues" evidence="1">
    <location>
        <begin position="231"/>
        <end position="240"/>
    </location>
</feature>
<feature type="region of interest" description="Disordered" evidence="1">
    <location>
        <begin position="629"/>
        <end position="673"/>
    </location>
</feature>
<protein>
    <submittedName>
        <fullName evidence="2">12124_t:CDS:1</fullName>
    </submittedName>
</protein>
<feature type="compositionally biased region" description="Basic and acidic residues" evidence="1">
    <location>
        <begin position="635"/>
        <end position="644"/>
    </location>
</feature>
<evidence type="ECO:0000256" key="1">
    <source>
        <dbReference type="SAM" id="MobiDB-lite"/>
    </source>
</evidence>
<feature type="region of interest" description="Disordered" evidence="1">
    <location>
        <begin position="57"/>
        <end position="118"/>
    </location>
</feature>
<feature type="region of interest" description="Disordered" evidence="1">
    <location>
        <begin position="309"/>
        <end position="410"/>
    </location>
</feature>
<feature type="compositionally biased region" description="Basic and acidic residues" evidence="1">
    <location>
        <begin position="108"/>
        <end position="118"/>
    </location>
</feature>
<feature type="compositionally biased region" description="Low complexity" evidence="1">
    <location>
        <begin position="545"/>
        <end position="564"/>
    </location>
</feature>
<dbReference type="EMBL" id="CAMKVN010000313">
    <property type="protein sequence ID" value="CAI2166527.1"/>
    <property type="molecule type" value="Genomic_DNA"/>
</dbReference>
<feature type="compositionally biased region" description="Polar residues" evidence="1">
    <location>
        <begin position="241"/>
        <end position="255"/>
    </location>
</feature>
<evidence type="ECO:0000313" key="2">
    <source>
        <dbReference type="EMBL" id="CAI2166527.1"/>
    </source>
</evidence>